<dbReference type="STRING" id="1219011.GCA_001895045_03529"/>
<evidence type="ECO:0000256" key="6">
    <source>
        <dbReference type="ARBA" id="ARBA00022592"/>
    </source>
</evidence>
<feature type="domain" description="PhoU" evidence="7">
    <location>
        <begin position="18"/>
        <end position="102"/>
    </location>
</feature>
<keyword evidence="4" id="KW-0813">Transport</keyword>
<comment type="similarity">
    <text evidence="2">Belongs to the PhoU family.</text>
</comment>
<dbReference type="EMBL" id="LS483468">
    <property type="protein sequence ID" value="SQI35969.1"/>
    <property type="molecule type" value="Genomic_DNA"/>
</dbReference>
<keyword evidence="5" id="KW-0963">Cytoplasm</keyword>
<keyword evidence="9" id="KW-1185">Reference proteome</keyword>
<sequence>MREVFTGELNELLERLGELGALAAEGLESATEALFGGDLLAAQNALDLDVRLDELTVDSAHRAMKILALQAPVATDLRLVFSAVRISGDLSRMVQLTLHIARVARRRFPDMLARGALHDDLVVMAELASRIAAVLRDVFTHLDLDTIRGVRTLQRELDVVHSRVLATVEGKGWDGDVPTAVNTVLVARFYGRFGDQAADVADRLIFFVTGERPAEVA</sequence>
<organism evidence="8 9">
    <name type="scientific">Rhodococcus coprophilus</name>
    <dbReference type="NCBI Taxonomy" id="38310"/>
    <lineage>
        <taxon>Bacteria</taxon>
        <taxon>Bacillati</taxon>
        <taxon>Actinomycetota</taxon>
        <taxon>Actinomycetes</taxon>
        <taxon>Mycobacteriales</taxon>
        <taxon>Nocardiaceae</taxon>
        <taxon>Rhodococcus</taxon>
    </lineage>
</organism>
<dbReference type="Gene3D" id="1.20.58.220">
    <property type="entry name" value="Phosphate transport system protein phou homolog 2, domain 2"/>
    <property type="match status" value="1"/>
</dbReference>
<name>A0A2X4UBH0_9NOCA</name>
<feature type="domain" description="PhoU" evidence="7">
    <location>
        <begin position="124"/>
        <end position="203"/>
    </location>
</feature>
<gene>
    <name evidence="8" type="primary">phoU</name>
    <name evidence="8" type="ORF">NCTC10994_03203</name>
</gene>
<comment type="subunit">
    <text evidence="3">Homodimer.</text>
</comment>
<dbReference type="GO" id="GO:0030643">
    <property type="term" value="P:intracellular phosphate ion homeostasis"/>
    <property type="evidence" value="ECO:0007669"/>
    <property type="project" value="InterPro"/>
</dbReference>
<accession>A0A2X4UBH0</accession>
<keyword evidence="6" id="KW-0592">Phosphate transport</keyword>
<comment type="subcellular location">
    <subcellularLocation>
        <location evidence="1">Cytoplasm</location>
    </subcellularLocation>
</comment>
<evidence type="ECO:0000256" key="2">
    <source>
        <dbReference type="ARBA" id="ARBA00008107"/>
    </source>
</evidence>
<dbReference type="Pfam" id="PF01895">
    <property type="entry name" value="PhoU"/>
    <property type="match status" value="2"/>
</dbReference>
<dbReference type="SUPFAM" id="SSF109755">
    <property type="entry name" value="PhoU-like"/>
    <property type="match status" value="1"/>
</dbReference>
<evidence type="ECO:0000259" key="7">
    <source>
        <dbReference type="Pfam" id="PF01895"/>
    </source>
</evidence>
<evidence type="ECO:0000313" key="9">
    <source>
        <dbReference type="Proteomes" id="UP000249091"/>
    </source>
</evidence>
<dbReference type="KEGG" id="rcr:NCTC10994_03203"/>
<dbReference type="GO" id="GO:0045936">
    <property type="term" value="P:negative regulation of phosphate metabolic process"/>
    <property type="evidence" value="ECO:0007669"/>
    <property type="project" value="InterPro"/>
</dbReference>
<dbReference type="PANTHER" id="PTHR42930">
    <property type="entry name" value="PHOSPHATE-SPECIFIC TRANSPORT SYSTEM ACCESSORY PROTEIN PHOU"/>
    <property type="match status" value="1"/>
</dbReference>
<dbReference type="PANTHER" id="PTHR42930:SF3">
    <property type="entry name" value="PHOSPHATE-SPECIFIC TRANSPORT SYSTEM ACCESSORY PROTEIN PHOU"/>
    <property type="match status" value="1"/>
</dbReference>
<evidence type="ECO:0000256" key="5">
    <source>
        <dbReference type="ARBA" id="ARBA00022490"/>
    </source>
</evidence>
<dbReference type="InterPro" id="IPR028366">
    <property type="entry name" value="PhoU"/>
</dbReference>
<evidence type="ECO:0000313" key="8">
    <source>
        <dbReference type="EMBL" id="SQI35969.1"/>
    </source>
</evidence>
<evidence type="ECO:0000256" key="1">
    <source>
        <dbReference type="ARBA" id="ARBA00004496"/>
    </source>
</evidence>
<dbReference type="AlphaFoldDB" id="A0A2X4UBH0"/>
<evidence type="ECO:0000256" key="4">
    <source>
        <dbReference type="ARBA" id="ARBA00022448"/>
    </source>
</evidence>
<dbReference type="FunFam" id="1.20.58.220:FF:000004">
    <property type="entry name" value="Phosphate-specific transport system accessory protein PhoU"/>
    <property type="match status" value="1"/>
</dbReference>
<protein>
    <submittedName>
        <fullName evidence="8">Phosphate transport system protein PhoU</fullName>
    </submittedName>
</protein>
<dbReference type="RefSeq" id="WP_072703255.1">
    <property type="nucleotide sequence ID" value="NZ_JAFBBL010000001.1"/>
</dbReference>
<dbReference type="InterPro" id="IPR038078">
    <property type="entry name" value="PhoU-like_sf"/>
</dbReference>
<reference evidence="8 9" key="1">
    <citation type="submission" date="2018-06" db="EMBL/GenBank/DDBJ databases">
        <authorList>
            <consortium name="Pathogen Informatics"/>
            <person name="Doyle S."/>
        </authorList>
    </citation>
    <scope>NUCLEOTIDE SEQUENCE [LARGE SCALE GENOMIC DNA]</scope>
    <source>
        <strain evidence="8 9">NCTC10994</strain>
    </source>
</reference>
<dbReference type="GO" id="GO:0005737">
    <property type="term" value="C:cytoplasm"/>
    <property type="evidence" value="ECO:0007669"/>
    <property type="project" value="UniProtKB-SubCell"/>
</dbReference>
<dbReference type="InterPro" id="IPR026022">
    <property type="entry name" value="PhoU_dom"/>
</dbReference>
<dbReference type="GO" id="GO:0006817">
    <property type="term" value="P:phosphate ion transport"/>
    <property type="evidence" value="ECO:0007669"/>
    <property type="project" value="UniProtKB-KW"/>
</dbReference>
<evidence type="ECO:0000256" key="3">
    <source>
        <dbReference type="ARBA" id="ARBA00011738"/>
    </source>
</evidence>
<dbReference type="Proteomes" id="UP000249091">
    <property type="component" value="Chromosome 1"/>
</dbReference>
<proteinExistence type="inferred from homology"/>